<dbReference type="GO" id="GO:0000428">
    <property type="term" value="C:DNA-directed RNA polymerase complex"/>
    <property type="evidence" value="ECO:0007669"/>
    <property type="project" value="UniProtKB-KW"/>
</dbReference>
<evidence type="ECO:0000256" key="1">
    <source>
        <dbReference type="ARBA" id="ARBA00004604"/>
    </source>
</evidence>
<evidence type="ECO:0000256" key="6">
    <source>
        <dbReference type="SAM" id="MobiDB-lite"/>
    </source>
</evidence>
<dbReference type="RefSeq" id="XP_025359297.1">
    <property type="nucleotide sequence ID" value="XM_025508917.1"/>
</dbReference>
<name>A0A316UNF0_9BASI</name>
<evidence type="ECO:0000256" key="2">
    <source>
        <dbReference type="ARBA" id="ARBA00009430"/>
    </source>
</evidence>
<evidence type="ECO:0000313" key="7">
    <source>
        <dbReference type="EMBL" id="PWN24685.1"/>
    </source>
</evidence>
<feature type="region of interest" description="Disordered" evidence="6">
    <location>
        <begin position="1"/>
        <end position="35"/>
    </location>
</feature>
<dbReference type="Pfam" id="PF06870">
    <property type="entry name" value="RNA_pol_I_A49"/>
    <property type="match status" value="1"/>
</dbReference>
<organism evidence="7 8">
    <name type="scientific">Jaminaea rosea</name>
    <dbReference type="NCBI Taxonomy" id="1569628"/>
    <lineage>
        <taxon>Eukaryota</taxon>
        <taxon>Fungi</taxon>
        <taxon>Dikarya</taxon>
        <taxon>Basidiomycota</taxon>
        <taxon>Ustilaginomycotina</taxon>
        <taxon>Exobasidiomycetes</taxon>
        <taxon>Microstromatales</taxon>
        <taxon>Microstromatales incertae sedis</taxon>
        <taxon>Jaminaea</taxon>
    </lineage>
</organism>
<dbReference type="GeneID" id="37030740"/>
<dbReference type="STRING" id="1569628.A0A316UNF0"/>
<dbReference type="GO" id="GO:0006351">
    <property type="term" value="P:DNA-templated transcription"/>
    <property type="evidence" value="ECO:0007669"/>
    <property type="project" value="InterPro"/>
</dbReference>
<sequence length="502" mass="53242">MSSHKKRSSDAHKSGGKANKQAKTQHRSSGGNEEVTLRWKHSADDAPIEAVLVDSPSFIPPHNMSLYHHGPSSSTPPHIDDSLNLAARPPSAQNNIVVESTNWDLATATTQQEATDARGYPGQYLVGLYDPATGQVTLHASPLLNVARNIQGSSLQVQGRADYAKARRDLGEAFGNRKQKLAMRNADRMKVDTTGMAEGVLDGIATSVTESTAKAAAIASTSSATDVESRPIPTPHLDAPTPDLVYPLSELFPSSISSNINPSACLAANDAAHIKRLLPSPMSRSQWLSSRIWNRVLASRNNNASGGEAGGSSSSSGILKTSSTHQKQQTRLLLFISYLASLRALSAQSRGRILNDRKSLREKLKIGQHNGEAEAEALIDSLLAQFCERDRAKGRASLTPFGDTKLLATILALCLHVDGFQIEVDVLAAELGMAAPKLKEVAKSIGCTARYRQVGGGAGGEGEGEESKGSGAGAGKAKKFMVLKCPVTLPEPSTRGGPPARR</sequence>
<dbReference type="GO" id="GO:0003677">
    <property type="term" value="F:DNA binding"/>
    <property type="evidence" value="ECO:0007669"/>
    <property type="project" value="InterPro"/>
</dbReference>
<accession>A0A316UNF0</accession>
<evidence type="ECO:0000256" key="5">
    <source>
        <dbReference type="ARBA" id="ARBA00023242"/>
    </source>
</evidence>
<comment type="subcellular location">
    <subcellularLocation>
        <location evidence="1">Nucleus</location>
        <location evidence="1">Nucleolus</location>
    </subcellularLocation>
</comment>
<dbReference type="AlphaFoldDB" id="A0A316UNF0"/>
<dbReference type="Proteomes" id="UP000245884">
    <property type="component" value="Unassembled WGS sequence"/>
</dbReference>
<keyword evidence="4" id="KW-0804">Transcription</keyword>
<keyword evidence="8" id="KW-1185">Reference proteome</keyword>
<dbReference type="GO" id="GO:0005730">
    <property type="term" value="C:nucleolus"/>
    <property type="evidence" value="ECO:0007669"/>
    <property type="project" value="UniProtKB-SubCell"/>
</dbReference>
<evidence type="ECO:0008006" key="9">
    <source>
        <dbReference type="Google" id="ProtNLM"/>
    </source>
</evidence>
<evidence type="ECO:0000313" key="8">
    <source>
        <dbReference type="Proteomes" id="UP000245884"/>
    </source>
</evidence>
<keyword evidence="3" id="KW-0240">DNA-directed RNA polymerase</keyword>
<gene>
    <name evidence="7" type="ORF">BDZ90DRAFT_276163</name>
</gene>
<comment type="similarity">
    <text evidence="2">Belongs to the eukaryotic RPA49/POLR1E RNA polymerase subunit family.</text>
</comment>
<dbReference type="OrthoDB" id="532500at2759"/>
<reference evidence="7 8" key="1">
    <citation type="journal article" date="2018" name="Mol. Biol. Evol.">
        <title>Broad Genomic Sampling Reveals a Smut Pathogenic Ancestry of the Fungal Clade Ustilaginomycotina.</title>
        <authorList>
            <person name="Kijpornyongpan T."/>
            <person name="Mondo S.J."/>
            <person name="Barry K."/>
            <person name="Sandor L."/>
            <person name="Lee J."/>
            <person name="Lipzen A."/>
            <person name="Pangilinan J."/>
            <person name="LaButti K."/>
            <person name="Hainaut M."/>
            <person name="Henrissat B."/>
            <person name="Grigoriev I.V."/>
            <person name="Spatafora J.W."/>
            <person name="Aime M.C."/>
        </authorList>
    </citation>
    <scope>NUCLEOTIDE SEQUENCE [LARGE SCALE GENOMIC DNA]</scope>
    <source>
        <strain evidence="7 8">MCA 5214</strain>
    </source>
</reference>
<dbReference type="InterPro" id="IPR009668">
    <property type="entry name" value="RNA_pol-assoc_fac_A49-like"/>
</dbReference>
<dbReference type="PANTHER" id="PTHR14440">
    <property type="entry name" value="DNA-DIRECTED RNA POLYMERASE I SUBUNIT RPA49"/>
    <property type="match status" value="1"/>
</dbReference>
<evidence type="ECO:0000256" key="3">
    <source>
        <dbReference type="ARBA" id="ARBA00022478"/>
    </source>
</evidence>
<evidence type="ECO:0000256" key="4">
    <source>
        <dbReference type="ARBA" id="ARBA00023163"/>
    </source>
</evidence>
<feature type="region of interest" description="Disordered" evidence="6">
    <location>
        <begin position="455"/>
        <end position="475"/>
    </location>
</feature>
<keyword evidence="5" id="KW-0539">Nucleus</keyword>
<proteinExistence type="inferred from homology"/>
<protein>
    <recommendedName>
        <fullName evidence="9">Rpa49 subunit specific to nuclear RNA polymerase I</fullName>
    </recommendedName>
</protein>
<dbReference type="EMBL" id="KZ819679">
    <property type="protein sequence ID" value="PWN24685.1"/>
    <property type="molecule type" value="Genomic_DNA"/>
</dbReference>